<feature type="transmembrane region" description="Helical" evidence="1">
    <location>
        <begin position="52"/>
        <end position="69"/>
    </location>
</feature>
<organism evidence="2 3">
    <name type="scientific">Runella rosea</name>
    <dbReference type="NCBI Taxonomy" id="2259595"/>
    <lineage>
        <taxon>Bacteria</taxon>
        <taxon>Pseudomonadati</taxon>
        <taxon>Bacteroidota</taxon>
        <taxon>Cytophagia</taxon>
        <taxon>Cytophagales</taxon>
        <taxon>Spirosomataceae</taxon>
        <taxon>Runella</taxon>
    </lineage>
</organism>
<reference evidence="2 3" key="1">
    <citation type="submission" date="2018-07" db="EMBL/GenBank/DDBJ databases">
        <title>Genome sequencing of Runella.</title>
        <authorList>
            <person name="Baek M.-G."/>
            <person name="Yi H."/>
        </authorList>
    </citation>
    <scope>NUCLEOTIDE SEQUENCE [LARGE SCALE GENOMIC DNA]</scope>
    <source>
        <strain evidence="2 3">HYN0085</strain>
    </source>
</reference>
<feature type="transmembrane region" description="Helical" evidence="1">
    <location>
        <begin position="81"/>
        <end position="101"/>
    </location>
</feature>
<keyword evidence="1" id="KW-1133">Transmembrane helix</keyword>
<dbReference type="AlphaFoldDB" id="A0A344THS2"/>
<sequence length="180" mass="20326">MATLALPKDKKFNKVINIIAVAIPLVVAILLNPRIPKVELGEWSKVLPHVNGLINTLTSLTLLAGYYFIKKKNIAAHRLMMTVSFSLGALFLVSYVLYHLSNESTPFGGEGLIRPIYYFLLITHITLSIGVVWFVLRAIYFALSNQIDLHKKAVKWAFPIWLYVSVTGVIVYLMISPYYN</sequence>
<gene>
    <name evidence="2" type="ORF">DR864_10785</name>
</gene>
<feature type="transmembrane region" description="Helical" evidence="1">
    <location>
        <begin position="116"/>
        <end position="136"/>
    </location>
</feature>
<dbReference type="KEGG" id="run:DR864_10785"/>
<evidence type="ECO:0000313" key="3">
    <source>
        <dbReference type="Proteomes" id="UP000251993"/>
    </source>
</evidence>
<dbReference type="PANTHER" id="PTHR37692:SF1">
    <property type="entry name" value="DUF420 DOMAIN-CONTAINING PROTEIN"/>
    <property type="match status" value="1"/>
</dbReference>
<protein>
    <submittedName>
        <fullName evidence="2">DUF420 domain-containing protein</fullName>
    </submittedName>
</protein>
<dbReference type="PANTHER" id="PTHR37692">
    <property type="entry name" value="HYPOTHETICAL MEMBRANE SPANNING PROTEIN"/>
    <property type="match status" value="1"/>
</dbReference>
<keyword evidence="1" id="KW-0812">Transmembrane</keyword>
<feature type="transmembrane region" description="Helical" evidence="1">
    <location>
        <begin position="156"/>
        <end position="175"/>
    </location>
</feature>
<dbReference type="EMBL" id="CP030850">
    <property type="protein sequence ID" value="AXE18193.1"/>
    <property type="molecule type" value="Genomic_DNA"/>
</dbReference>
<dbReference type="RefSeq" id="WP_114066978.1">
    <property type="nucleotide sequence ID" value="NZ_CP030850.1"/>
</dbReference>
<keyword evidence="3" id="KW-1185">Reference proteome</keyword>
<keyword evidence="1" id="KW-0472">Membrane</keyword>
<evidence type="ECO:0000313" key="2">
    <source>
        <dbReference type="EMBL" id="AXE18193.1"/>
    </source>
</evidence>
<dbReference type="InterPro" id="IPR007352">
    <property type="entry name" value="DUF420"/>
</dbReference>
<proteinExistence type="predicted"/>
<feature type="transmembrane region" description="Helical" evidence="1">
    <location>
        <begin position="12"/>
        <end position="32"/>
    </location>
</feature>
<evidence type="ECO:0000256" key="1">
    <source>
        <dbReference type="SAM" id="Phobius"/>
    </source>
</evidence>
<accession>A0A344THS2</accession>
<dbReference type="Proteomes" id="UP000251993">
    <property type="component" value="Chromosome"/>
</dbReference>
<dbReference type="OrthoDB" id="9811380at2"/>
<dbReference type="Pfam" id="PF04238">
    <property type="entry name" value="DUF420"/>
    <property type="match status" value="1"/>
</dbReference>
<name>A0A344THS2_9BACT</name>